<sequence length="139" mass="14068">MALQQVAGCGLDESGACGLGGVRVLGRLTQVFEHAHEVDDDVDVHAASGGFSCQAFPLVVGAVDQLDPVATVSRVALSVWSNSMVTVAAVECSREASIRRGVVGGLLPAPSVKVPLLESFMAAAAGALVLPAFQASPSP</sequence>
<proteinExistence type="predicted"/>
<evidence type="ECO:0000313" key="1">
    <source>
        <dbReference type="EMBL" id="MFI5681736.1"/>
    </source>
</evidence>
<name>A0ABW7YHN5_STRCE</name>
<protein>
    <submittedName>
        <fullName evidence="1">Uncharacterized protein</fullName>
    </submittedName>
</protein>
<organism evidence="1 2">
    <name type="scientific">Streptomyces cellulosae</name>
    <dbReference type="NCBI Taxonomy" id="1968"/>
    <lineage>
        <taxon>Bacteria</taxon>
        <taxon>Bacillati</taxon>
        <taxon>Actinomycetota</taxon>
        <taxon>Actinomycetes</taxon>
        <taxon>Kitasatosporales</taxon>
        <taxon>Streptomycetaceae</taxon>
        <taxon>Streptomyces</taxon>
    </lineage>
</organism>
<comment type="caution">
    <text evidence="1">The sequence shown here is derived from an EMBL/GenBank/DDBJ whole genome shotgun (WGS) entry which is preliminary data.</text>
</comment>
<accession>A0ABW7YHN5</accession>
<evidence type="ECO:0000313" key="2">
    <source>
        <dbReference type="Proteomes" id="UP001612415"/>
    </source>
</evidence>
<dbReference type="EMBL" id="JBITDC010000032">
    <property type="protein sequence ID" value="MFI5681736.1"/>
    <property type="molecule type" value="Genomic_DNA"/>
</dbReference>
<gene>
    <name evidence="1" type="ORF">ACIA8P_45380</name>
</gene>
<reference evidence="1 2" key="1">
    <citation type="submission" date="2024-10" db="EMBL/GenBank/DDBJ databases">
        <title>The Natural Products Discovery Center: Release of the First 8490 Sequenced Strains for Exploring Actinobacteria Biosynthetic Diversity.</title>
        <authorList>
            <person name="Kalkreuter E."/>
            <person name="Kautsar S.A."/>
            <person name="Yang D."/>
            <person name="Bader C.D."/>
            <person name="Teijaro C.N."/>
            <person name="Fluegel L."/>
            <person name="Davis C.M."/>
            <person name="Simpson J.R."/>
            <person name="Lauterbach L."/>
            <person name="Steele A.D."/>
            <person name="Gui C."/>
            <person name="Meng S."/>
            <person name="Li G."/>
            <person name="Viehrig K."/>
            <person name="Ye F."/>
            <person name="Su P."/>
            <person name="Kiefer A.F."/>
            <person name="Nichols A."/>
            <person name="Cepeda A.J."/>
            <person name="Yan W."/>
            <person name="Fan B."/>
            <person name="Jiang Y."/>
            <person name="Adhikari A."/>
            <person name="Zheng C.-J."/>
            <person name="Schuster L."/>
            <person name="Cowan T.M."/>
            <person name="Smanski M.J."/>
            <person name="Chevrette M.G."/>
            <person name="De Carvalho L.P.S."/>
            <person name="Shen B."/>
        </authorList>
    </citation>
    <scope>NUCLEOTIDE SEQUENCE [LARGE SCALE GENOMIC DNA]</scope>
    <source>
        <strain evidence="1 2">NPDC051599</strain>
    </source>
</reference>
<keyword evidence="2" id="KW-1185">Reference proteome</keyword>
<dbReference type="Proteomes" id="UP001612415">
    <property type="component" value="Unassembled WGS sequence"/>
</dbReference>
<dbReference type="RefSeq" id="WP_398662648.1">
    <property type="nucleotide sequence ID" value="NZ_JBITDC010000032.1"/>
</dbReference>